<keyword evidence="1" id="KW-1133">Transmembrane helix</keyword>
<evidence type="ECO:0000313" key="4">
    <source>
        <dbReference type="Proteomes" id="UP000192596"/>
    </source>
</evidence>
<evidence type="ECO:0000256" key="2">
    <source>
        <dbReference type="SAM" id="SignalP"/>
    </source>
</evidence>
<feature type="transmembrane region" description="Helical" evidence="1">
    <location>
        <begin position="198"/>
        <end position="219"/>
    </location>
</feature>
<feature type="chain" id="PRO_5011986091" description="Extracellular membrane protein CFEM domain-containing protein" evidence="2">
    <location>
        <begin position="21"/>
        <end position="222"/>
    </location>
</feature>
<accession>A0A1V8SZT1</accession>
<dbReference type="AlphaFoldDB" id="A0A1V8SZT1"/>
<keyword evidence="1" id="KW-0472">Membrane</keyword>
<evidence type="ECO:0008006" key="5">
    <source>
        <dbReference type="Google" id="ProtNLM"/>
    </source>
</evidence>
<dbReference type="EMBL" id="NAJO01000021">
    <property type="protein sequence ID" value="OQO04675.1"/>
    <property type="molecule type" value="Genomic_DNA"/>
</dbReference>
<keyword evidence="4" id="KW-1185">Reference proteome</keyword>
<dbReference type="OrthoDB" id="4843554at2759"/>
<dbReference type="Proteomes" id="UP000192596">
    <property type="component" value="Unassembled WGS sequence"/>
</dbReference>
<keyword evidence="1" id="KW-0812">Transmembrane</keyword>
<gene>
    <name evidence="3" type="ORF">B0A48_09597</name>
</gene>
<sequence length="222" mass="21491">MLTLTRISVLSLATISAVLAQDVETDDIPQRCLSVCANVVSLSQGCDTIDNDDTARLNCICTNPTASTEIPLCNACLTEVENDPDNNVADIARSCSFASTTFAASLTSATSGATSSPATNTASLTAFISSAASSAASAAQSTLSSLASSASSAASSAVISASDTASSATAGTLSSVTNGAGSAVSSATQAVASQTGNAGAVVTAMPMLGGGAGIVVAILGMM</sequence>
<name>A0A1V8SZT1_9PEZI</name>
<evidence type="ECO:0000256" key="1">
    <source>
        <dbReference type="SAM" id="Phobius"/>
    </source>
</evidence>
<reference evidence="4" key="1">
    <citation type="submission" date="2017-03" db="EMBL/GenBank/DDBJ databases">
        <title>Genomes of endolithic fungi from Antarctica.</title>
        <authorList>
            <person name="Coleine C."/>
            <person name="Masonjones S."/>
            <person name="Stajich J.E."/>
        </authorList>
    </citation>
    <scope>NUCLEOTIDE SEQUENCE [LARGE SCALE GENOMIC DNA]</scope>
    <source>
        <strain evidence="4">CCFEE 5527</strain>
    </source>
</reference>
<dbReference type="InParanoid" id="A0A1V8SZT1"/>
<feature type="signal peptide" evidence="2">
    <location>
        <begin position="1"/>
        <end position="20"/>
    </location>
</feature>
<proteinExistence type="predicted"/>
<keyword evidence="2" id="KW-0732">Signal</keyword>
<evidence type="ECO:0000313" key="3">
    <source>
        <dbReference type="EMBL" id="OQO04675.1"/>
    </source>
</evidence>
<comment type="caution">
    <text evidence="3">The sequence shown here is derived from an EMBL/GenBank/DDBJ whole genome shotgun (WGS) entry which is preliminary data.</text>
</comment>
<protein>
    <recommendedName>
        <fullName evidence="5">Extracellular membrane protein CFEM domain-containing protein</fullName>
    </recommendedName>
</protein>
<dbReference type="STRING" id="1507870.A0A1V8SZT1"/>
<organism evidence="3 4">
    <name type="scientific">Cryoendolithus antarcticus</name>
    <dbReference type="NCBI Taxonomy" id="1507870"/>
    <lineage>
        <taxon>Eukaryota</taxon>
        <taxon>Fungi</taxon>
        <taxon>Dikarya</taxon>
        <taxon>Ascomycota</taxon>
        <taxon>Pezizomycotina</taxon>
        <taxon>Dothideomycetes</taxon>
        <taxon>Dothideomycetidae</taxon>
        <taxon>Cladosporiales</taxon>
        <taxon>Cladosporiaceae</taxon>
        <taxon>Cryoendolithus</taxon>
    </lineage>
</organism>